<dbReference type="PANTHER" id="PTHR48058">
    <property type="entry name" value="LRR RECEPTOR-LIKE SERINE/THREONINE-PROTEIN KINASE FLS2-RELATED"/>
    <property type="match status" value="1"/>
</dbReference>
<dbReference type="EMBL" id="JABEZY010261789">
    <property type="protein sequence ID" value="MBA0754452.1"/>
    <property type="molecule type" value="Genomic_DNA"/>
</dbReference>
<dbReference type="SUPFAM" id="SSF52058">
    <property type="entry name" value="L domain-like"/>
    <property type="match status" value="1"/>
</dbReference>
<dbReference type="Proteomes" id="UP000593579">
    <property type="component" value="Unassembled WGS sequence"/>
</dbReference>
<reference evidence="1 2" key="1">
    <citation type="journal article" date="2019" name="Genome Biol. Evol.">
        <title>Insights into the evolution of the New World diploid cottons (Gossypium, subgenus Houzingenia) based on genome sequencing.</title>
        <authorList>
            <person name="Grover C.E."/>
            <person name="Arick M.A. 2nd"/>
            <person name="Thrash A."/>
            <person name="Conover J.L."/>
            <person name="Sanders W.S."/>
            <person name="Peterson D.G."/>
            <person name="Frelichowski J.E."/>
            <person name="Scheffler J.A."/>
            <person name="Scheffler B.E."/>
            <person name="Wendel J.F."/>
        </authorList>
    </citation>
    <scope>NUCLEOTIDE SEQUENCE [LARGE SCALE GENOMIC DNA]</scope>
    <source>
        <strain evidence="1">5</strain>
        <tissue evidence="1">Leaf</tissue>
    </source>
</reference>
<protein>
    <recommendedName>
        <fullName evidence="3">Leucine-rich repeat-containing N-terminal plant-type domain-containing protein</fullName>
    </recommendedName>
</protein>
<gene>
    <name evidence="1" type="ORF">Gogos_021311</name>
</gene>
<sequence length="105" mass="12025">MLNPSLLNLKYLSYPDMSGNNFQGIPIPEFIGSLKNLRYLDLCEASFNGEVPHSLRNLSYLEYLDANNWFEAVNMLLSLRTLYLSSCELNGLPVFDGKLYFTFNT</sequence>
<dbReference type="Gene3D" id="3.80.10.10">
    <property type="entry name" value="Ribonuclease Inhibitor"/>
    <property type="match status" value="1"/>
</dbReference>
<proteinExistence type="predicted"/>
<dbReference type="OrthoDB" id="1907415at2759"/>
<dbReference type="InterPro" id="IPR032675">
    <property type="entry name" value="LRR_dom_sf"/>
</dbReference>
<dbReference type="InterPro" id="IPR001611">
    <property type="entry name" value="Leu-rich_rpt"/>
</dbReference>
<dbReference type="Pfam" id="PF00560">
    <property type="entry name" value="LRR_1"/>
    <property type="match status" value="2"/>
</dbReference>
<evidence type="ECO:0008006" key="3">
    <source>
        <dbReference type="Google" id="ProtNLM"/>
    </source>
</evidence>
<evidence type="ECO:0000313" key="2">
    <source>
        <dbReference type="Proteomes" id="UP000593579"/>
    </source>
</evidence>
<organism evidence="1 2">
    <name type="scientific">Gossypium gossypioides</name>
    <name type="common">Mexican cotton</name>
    <name type="synonym">Selera gossypioides</name>
    <dbReference type="NCBI Taxonomy" id="34282"/>
    <lineage>
        <taxon>Eukaryota</taxon>
        <taxon>Viridiplantae</taxon>
        <taxon>Streptophyta</taxon>
        <taxon>Embryophyta</taxon>
        <taxon>Tracheophyta</taxon>
        <taxon>Spermatophyta</taxon>
        <taxon>Magnoliopsida</taxon>
        <taxon>eudicotyledons</taxon>
        <taxon>Gunneridae</taxon>
        <taxon>Pentapetalae</taxon>
        <taxon>rosids</taxon>
        <taxon>malvids</taxon>
        <taxon>Malvales</taxon>
        <taxon>Malvaceae</taxon>
        <taxon>Malvoideae</taxon>
        <taxon>Gossypium</taxon>
    </lineage>
</organism>
<dbReference type="AlphaFoldDB" id="A0A7J9D156"/>
<dbReference type="PANTHER" id="PTHR48058:SF28">
    <property type="entry name" value="OS04G0122000 PROTEIN"/>
    <property type="match status" value="1"/>
</dbReference>
<name>A0A7J9D156_GOSGO</name>
<evidence type="ECO:0000313" key="1">
    <source>
        <dbReference type="EMBL" id="MBA0754452.1"/>
    </source>
</evidence>
<comment type="caution">
    <text evidence="1">The sequence shown here is derived from an EMBL/GenBank/DDBJ whole genome shotgun (WGS) entry which is preliminary data.</text>
</comment>
<accession>A0A7J9D156</accession>
<keyword evidence="2" id="KW-1185">Reference proteome</keyword>